<comment type="caution">
    <text evidence="1">The sequence shown here is derived from an EMBL/GenBank/DDBJ whole genome shotgun (WGS) entry which is preliminary data.</text>
</comment>
<evidence type="ECO:0000313" key="2">
    <source>
        <dbReference type="Proteomes" id="UP000824044"/>
    </source>
</evidence>
<dbReference type="SUPFAM" id="SSF55331">
    <property type="entry name" value="Tautomerase/MIF"/>
    <property type="match status" value="1"/>
</dbReference>
<dbReference type="EMBL" id="DXBS01000139">
    <property type="protein sequence ID" value="HIZ25323.1"/>
    <property type="molecule type" value="Genomic_DNA"/>
</dbReference>
<dbReference type="Gene3D" id="3.30.429.10">
    <property type="entry name" value="Macrophage Migration Inhibitory Factor"/>
    <property type="match status" value="1"/>
</dbReference>
<accession>A0A9D2DYF5</accession>
<dbReference type="Proteomes" id="UP000824044">
    <property type="component" value="Unassembled WGS sequence"/>
</dbReference>
<dbReference type="InterPro" id="IPR001398">
    <property type="entry name" value="Macrophage_inhib_fac"/>
</dbReference>
<dbReference type="AlphaFoldDB" id="A0A9D2DYF5"/>
<dbReference type="InterPro" id="IPR014347">
    <property type="entry name" value="Tautomerase/MIF_sf"/>
</dbReference>
<gene>
    <name evidence="1" type="ORF">H9812_07670</name>
</gene>
<evidence type="ECO:0008006" key="3">
    <source>
        <dbReference type="Google" id="ProtNLM"/>
    </source>
</evidence>
<organism evidence="1 2">
    <name type="scientific">Candidatus Gallimonas intestinigallinarum</name>
    <dbReference type="NCBI Taxonomy" id="2838604"/>
    <lineage>
        <taxon>Bacteria</taxon>
        <taxon>Bacillati</taxon>
        <taxon>Bacillota</taxon>
        <taxon>Clostridia</taxon>
        <taxon>Candidatus Gallimonas</taxon>
    </lineage>
</organism>
<reference evidence="1" key="1">
    <citation type="journal article" date="2021" name="PeerJ">
        <title>Extensive microbial diversity within the chicken gut microbiome revealed by metagenomics and culture.</title>
        <authorList>
            <person name="Gilroy R."/>
            <person name="Ravi A."/>
            <person name="Getino M."/>
            <person name="Pursley I."/>
            <person name="Horton D.L."/>
            <person name="Alikhan N.F."/>
            <person name="Baker D."/>
            <person name="Gharbi K."/>
            <person name="Hall N."/>
            <person name="Watson M."/>
            <person name="Adriaenssens E.M."/>
            <person name="Foster-Nyarko E."/>
            <person name="Jarju S."/>
            <person name="Secka A."/>
            <person name="Antonio M."/>
            <person name="Oren A."/>
            <person name="Chaudhuri R.R."/>
            <person name="La Ragione R."/>
            <person name="Hildebrand F."/>
            <person name="Pallen M.J."/>
        </authorList>
    </citation>
    <scope>NUCLEOTIDE SEQUENCE</scope>
    <source>
        <strain evidence="1">CHK33-5263</strain>
    </source>
</reference>
<dbReference type="Pfam" id="PF01187">
    <property type="entry name" value="MIF"/>
    <property type="match status" value="1"/>
</dbReference>
<proteinExistence type="predicted"/>
<evidence type="ECO:0000313" key="1">
    <source>
        <dbReference type="EMBL" id="HIZ25323.1"/>
    </source>
</evidence>
<reference evidence="1" key="2">
    <citation type="submission" date="2021-04" db="EMBL/GenBank/DDBJ databases">
        <authorList>
            <person name="Gilroy R."/>
        </authorList>
    </citation>
    <scope>NUCLEOTIDE SEQUENCE</scope>
    <source>
        <strain evidence="1">CHK33-5263</strain>
    </source>
</reference>
<sequence>MPFIECKTANCLTDAQKESVKSKLGEAIALLHKTERYLMVGFADETLYFAGRKLESGAYVSVSLFGSASAKDYERMTRAICDILTSEAGIPADKVYVTYHPVADWGWNGANF</sequence>
<name>A0A9D2DYF5_9FIRM</name>
<protein>
    <recommendedName>
        <fullName evidence="3">Macrophage migration inhibitory factor (MIF)</fullName>
    </recommendedName>
</protein>